<reference evidence="1 2" key="1">
    <citation type="journal article" date="2015" name="Genome Biol. Evol.">
        <title>Comparative Genomics of a Bacterivorous Green Alga Reveals Evolutionary Causalities and Consequences of Phago-Mixotrophic Mode of Nutrition.</title>
        <authorList>
            <person name="Burns J.A."/>
            <person name="Paasch A."/>
            <person name="Narechania A."/>
            <person name="Kim E."/>
        </authorList>
    </citation>
    <scope>NUCLEOTIDE SEQUENCE [LARGE SCALE GENOMIC DNA]</scope>
    <source>
        <strain evidence="1 2">PLY_AMNH</strain>
    </source>
</reference>
<dbReference type="AlphaFoldDB" id="A0AAE0G6S5"/>
<comment type="caution">
    <text evidence="1">The sequence shown here is derived from an EMBL/GenBank/DDBJ whole genome shotgun (WGS) entry which is preliminary data.</text>
</comment>
<evidence type="ECO:0000313" key="1">
    <source>
        <dbReference type="EMBL" id="KAK3272624.1"/>
    </source>
</evidence>
<proteinExistence type="predicted"/>
<dbReference type="Proteomes" id="UP001190700">
    <property type="component" value="Unassembled WGS sequence"/>
</dbReference>
<organism evidence="1 2">
    <name type="scientific">Cymbomonas tetramitiformis</name>
    <dbReference type="NCBI Taxonomy" id="36881"/>
    <lineage>
        <taxon>Eukaryota</taxon>
        <taxon>Viridiplantae</taxon>
        <taxon>Chlorophyta</taxon>
        <taxon>Pyramimonadophyceae</taxon>
        <taxon>Pyramimonadales</taxon>
        <taxon>Pyramimonadaceae</taxon>
        <taxon>Cymbomonas</taxon>
    </lineage>
</organism>
<name>A0AAE0G6S5_9CHLO</name>
<dbReference type="EMBL" id="LGRX02008871">
    <property type="protein sequence ID" value="KAK3272624.1"/>
    <property type="molecule type" value="Genomic_DNA"/>
</dbReference>
<evidence type="ECO:0000313" key="2">
    <source>
        <dbReference type="Proteomes" id="UP001190700"/>
    </source>
</evidence>
<sequence>MSSVANYGGARLDPRTVVVLMTALAVAAMPVDYAQVVADLSKERRPSLDMFVQRSEHFYVDVVQQSLVSSSGIVGATVDAETVAVARALVTVDRRRQTEEKKVNDGK</sequence>
<keyword evidence="2" id="KW-1185">Reference proteome</keyword>
<gene>
    <name evidence="1" type="ORF">CYMTET_19093</name>
</gene>
<accession>A0AAE0G6S5</accession>
<protein>
    <submittedName>
        <fullName evidence="1">Uncharacterized protein</fullName>
    </submittedName>
</protein>